<reference evidence="9 10" key="1">
    <citation type="submission" date="2023-10" db="EMBL/GenBank/DDBJ databases">
        <title>Niallia locisalis sp.nov. isolated from a salt pond sample.</title>
        <authorList>
            <person name="Li X.-J."/>
            <person name="Dong L."/>
        </authorList>
    </citation>
    <scope>NUCLEOTIDE SEQUENCE [LARGE SCALE GENOMIC DNA]</scope>
    <source>
        <strain evidence="9 10">DSM 29761</strain>
    </source>
</reference>
<dbReference type="Gene3D" id="3.90.1150.10">
    <property type="entry name" value="Aspartate Aminotransferase, domain 1"/>
    <property type="match status" value="1"/>
</dbReference>
<keyword evidence="5 7" id="KW-0663">Pyridoxal phosphate</keyword>
<dbReference type="InterPro" id="IPR050106">
    <property type="entry name" value="HistidinolP_aminotransfase"/>
</dbReference>
<comment type="catalytic activity">
    <reaction evidence="7">
        <text>L-histidinol phosphate + 2-oxoglutarate = 3-(imidazol-4-yl)-2-oxopropyl phosphate + L-glutamate</text>
        <dbReference type="Rhea" id="RHEA:23744"/>
        <dbReference type="ChEBI" id="CHEBI:16810"/>
        <dbReference type="ChEBI" id="CHEBI:29985"/>
        <dbReference type="ChEBI" id="CHEBI:57766"/>
        <dbReference type="ChEBI" id="CHEBI:57980"/>
        <dbReference type="EC" id="2.6.1.9"/>
    </reaction>
</comment>
<evidence type="ECO:0000259" key="8">
    <source>
        <dbReference type="Pfam" id="PF00155"/>
    </source>
</evidence>
<dbReference type="NCBIfam" id="TIGR01141">
    <property type="entry name" value="hisC"/>
    <property type="match status" value="1"/>
</dbReference>
<comment type="similarity">
    <text evidence="7">Belongs to the class-II pyridoxal-phosphate-dependent aminotransferase family. Histidinol-phosphate aminotransferase subfamily.</text>
</comment>
<evidence type="ECO:0000256" key="1">
    <source>
        <dbReference type="ARBA" id="ARBA00001933"/>
    </source>
</evidence>
<keyword evidence="7" id="KW-0028">Amino-acid biosynthesis</keyword>
<sequence>MKWKEQLLSLAPYKPGRPIESVKKEYGLEKVVKLASNENPFGTSPKVVAALQSALSSFAIYPDGYATTLRTAVAEFLKMDEEQLIFGNGADNLIQIISRAFLEPGKNTVMASPSFSQYKHNAIIDGAEIREIPLIDGEHDLDAMLEAIDENTAVVWVCSPNNPTGVYITKEKITSFLNKVPKETVVVIDDAYHDYVVADDFYDAVEFVNEYNNLIVLRTFSKIYGIASLRVGYGVAHQDIIRVLEPAREPFNVNTLGQIAAVAALNDQGYVNECRRKNREGMAQFEQFCAEHQLHYFPSQANFILIDFGTSGDEVFQYLLQKGYIVRSGNALGYTTSVRVTVGSEEENNGVIDAMKQYLQEVSVSKN</sequence>
<evidence type="ECO:0000313" key="9">
    <source>
        <dbReference type="EMBL" id="WVX82906.1"/>
    </source>
</evidence>
<dbReference type="GO" id="GO:0004400">
    <property type="term" value="F:histidinol-phosphate transaminase activity"/>
    <property type="evidence" value="ECO:0007669"/>
    <property type="project" value="UniProtKB-EC"/>
</dbReference>
<feature type="domain" description="Aminotransferase class I/classII large" evidence="8">
    <location>
        <begin position="30"/>
        <end position="354"/>
    </location>
</feature>
<protein>
    <recommendedName>
        <fullName evidence="7">Histidinol-phosphate aminotransferase</fullName>
        <ecNumber evidence="7">2.6.1.9</ecNumber>
    </recommendedName>
    <alternativeName>
        <fullName evidence="7">Imidazole acetol-phosphate transaminase</fullName>
    </alternativeName>
</protein>
<keyword evidence="3 7" id="KW-0032">Aminotransferase</keyword>
<comment type="subunit">
    <text evidence="2 7">Homodimer.</text>
</comment>
<dbReference type="CDD" id="cd00609">
    <property type="entry name" value="AAT_like"/>
    <property type="match status" value="1"/>
</dbReference>
<keyword evidence="10" id="KW-1185">Reference proteome</keyword>
<dbReference type="HAMAP" id="MF_01023">
    <property type="entry name" value="HisC_aminotrans_2"/>
    <property type="match status" value="1"/>
</dbReference>
<organism evidence="9 10">
    <name type="scientific">Niallia oryzisoli</name>
    <dbReference type="NCBI Taxonomy" id="1737571"/>
    <lineage>
        <taxon>Bacteria</taxon>
        <taxon>Bacillati</taxon>
        <taxon>Bacillota</taxon>
        <taxon>Bacilli</taxon>
        <taxon>Bacillales</taxon>
        <taxon>Bacillaceae</taxon>
        <taxon>Niallia</taxon>
    </lineage>
</organism>
<gene>
    <name evidence="7 9" type="primary">hisC</name>
    <name evidence="9" type="ORF">R4Z09_08000</name>
</gene>
<evidence type="ECO:0000313" key="10">
    <source>
        <dbReference type="Proteomes" id="UP001357223"/>
    </source>
</evidence>
<feature type="modified residue" description="N6-(pyridoxal phosphate)lysine" evidence="7">
    <location>
        <position position="222"/>
    </location>
</feature>
<evidence type="ECO:0000256" key="3">
    <source>
        <dbReference type="ARBA" id="ARBA00022576"/>
    </source>
</evidence>
<comment type="pathway">
    <text evidence="7">Amino-acid biosynthesis; L-histidine biosynthesis; L-histidine from 5-phospho-alpha-D-ribose 1-diphosphate: step 7/9.</text>
</comment>
<dbReference type="Gene3D" id="3.40.640.10">
    <property type="entry name" value="Type I PLP-dependent aspartate aminotransferase-like (Major domain)"/>
    <property type="match status" value="1"/>
</dbReference>
<dbReference type="InterPro" id="IPR004839">
    <property type="entry name" value="Aminotransferase_I/II_large"/>
</dbReference>
<dbReference type="EMBL" id="CP137640">
    <property type="protein sequence ID" value="WVX82906.1"/>
    <property type="molecule type" value="Genomic_DNA"/>
</dbReference>
<dbReference type="InterPro" id="IPR015421">
    <property type="entry name" value="PyrdxlP-dep_Trfase_major"/>
</dbReference>
<dbReference type="InterPro" id="IPR015422">
    <property type="entry name" value="PyrdxlP-dep_Trfase_small"/>
</dbReference>
<keyword evidence="6 7" id="KW-0368">Histidine biosynthesis</keyword>
<dbReference type="SUPFAM" id="SSF53383">
    <property type="entry name" value="PLP-dependent transferases"/>
    <property type="match status" value="1"/>
</dbReference>
<evidence type="ECO:0000256" key="2">
    <source>
        <dbReference type="ARBA" id="ARBA00011738"/>
    </source>
</evidence>
<evidence type="ECO:0000256" key="4">
    <source>
        <dbReference type="ARBA" id="ARBA00022679"/>
    </source>
</evidence>
<dbReference type="Proteomes" id="UP001357223">
    <property type="component" value="Chromosome"/>
</dbReference>
<keyword evidence="4 7" id="KW-0808">Transferase</keyword>
<dbReference type="RefSeq" id="WP_338451800.1">
    <property type="nucleotide sequence ID" value="NZ_CP137640.1"/>
</dbReference>
<dbReference type="Pfam" id="PF00155">
    <property type="entry name" value="Aminotran_1_2"/>
    <property type="match status" value="1"/>
</dbReference>
<proteinExistence type="inferred from homology"/>
<name>A0ABZ2CIF2_9BACI</name>
<evidence type="ECO:0000256" key="7">
    <source>
        <dbReference type="HAMAP-Rule" id="MF_01023"/>
    </source>
</evidence>
<dbReference type="InterPro" id="IPR005861">
    <property type="entry name" value="HisP_aminotrans"/>
</dbReference>
<evidence type="ECO:0000256" key="5">
    <source>
        <dbReference type="ARBA" id="ARBA00022898"/>
    </source>
</evidence>
<dbReference type="PANTHER" id="PTHR43643:SF3">
    <property type="entry name" value="HISTIDINOL-PHOSPHATE AMINOTRANSFERASE"/>
    <property type="match status" value="1"/>
</dbReference>
<comment type="cofactor">
    <cofactor evidence="1 7">
        <name>pyridoxal 5'-phosphate</name>
        <dbReference type="ChEBI" id="CHEBI:597326"/>
    </cofactor>
</comment>
<evidence type="ECO:0000256" key="6">
    <source>
        <dbReference type="ARBA" id="ARBA00023102"/>
    </source>
</evidence>
<accession>A0ABZ2CIF2</accession>
<dbReference type="EC" id="2.6.1.9" evidence="7"/>
<dbReference type="PANTHER" id="PTHR43643">
    <property type="entry name" value="HISTIDINOL-PHOSPHATE AMINOTRANSFERASE 2"/>
    <property type="match status" value="1"/>
</dbReference>
<dbReference type="InterPro" id="IPR015424">
    <property type="entry name" value="PyrdxlP-dep_Trfase"/>
</dbReference>